<dbReference type="PANTHER" id="PTHR43501">
    <property type="entry name" value="CYTOSOL NON-SPECIFIC DIPEPTIDASE"/>
    <property type="match status" value="1"/>
</dbReference>
<dbReference type="Gene3D" id="3.40.630.10">
    <property type="entry name" value="Zn peptidases"/>
    <property type="match status" value="2"/>
</dbReference>
<sequence>MSKSLDYFKQITKIPRPSKWEGKIRDFLIAWANSKGFENVVDKAWNLIVYVPGTNKSEQSVILQAHMDMVCVKTDNCFHNFESDPLDIYEEDGFLKARNTTLGADNGVWIAIAMTAVDFPSHPPLELVFTVDEEAWMSWVLELDFSLLKSKKVINLDNENEQEVCISSAGGIGINLEKNLEFENILNSIYMFEISGMKWWHSGVDIDKNHGNAIEVFLWFLNISDSISGIWDVFSWIASNVIPNKFDCQISITDEGKFRKDLWDYLALIKTKFDCPDITFSLEKLNSSGIIIKDWINLFKKIWEIKLGVYKMSEKIPNLVETSLNLWILKIESEKLKLSYLARSSINSELYNLLKQVERHFLFMGFCLNLDRWYPGWQDDPDGILVKLAKEQILKITWKPAQIIALHAWLECGALVTWLSDTNAISMWPMIYDVHSVNERVEIASIEKMERIIEGILEGL</sequence>
<dbReference type="PANTHER" id="PTHR43501:SF1">
    <property type="entry name" value="CYTOSOL NON-SPECIFIC DIPEPTIDASE"/>
    <property type="match status" value="1"/>
</dbReference>
<accession>K2AXK7</accession>
<organism evidence="1">
    <name type="scientific">uncultured bacterium</name>
    <name type="common">gcode 4</name>
    <dbReference type="NCBI Taxonomy" id="1234023"/>
    <lineage>
        <taxon>Bacteria</taxon>
        <taxon>environmental samples</taxon>
    </lineage>
</organism>
<proteinExistence type="predicted"/>
<dbReference type="PRINTS" id="PR00934">
    <property type="entry name" value="XHISDIPTASE"/>
</dbReference>
<comment type="caution">
    <text evidence="1">The sequence shown here is derived from an EMBL/GenBank/DDBJ whole genome shotgun (WGS) entry which is preliminary data.</text>
</comment>
<dbReference type="GO" id="GO:0005829">
    <property type="term" value="C:cytosol"/>
    <property type="evidence" value="ECO:0007669"/>
    <property type="project" value="TreeGrafter"/>
</dbReference>
<evidence type="ECO:0000313" key="1">
    <source>
        <dbReference type="EMBL" id="EKD66497.1"/>
    </source>
</evidence>
<reference evidence="1" key="1">
    <citation type="journal article" date="2012" name="Science">
        <title>Fermentation, hydrogen, and sulfur metabolism in multiple uncultivated bacterial phyla.</title>
        <authorList>
            <person name="Wrighton K.C."/>
            <person name="Thomas B.C."/>
            <person name="Sharon I."/>
            <person name="Miller C.S."/>
            <person name="Castelle C.J."/>
            <person name="VerBerkmoes N.C."/>
            <person name="Wilkins M.J."/>
            <person name="Hettich R.L."/>
            <person name="Lipton M.S."/>
            <person name="Williams K.H."/>
            <person name="Long P.E."/>
            <person name="Banfield J.F."/>
        </authorList>
    </citation>
    <scope>NUCLEOTIDE SEQUENCE [LARGE SCALE GENOMIC DNA]</scope>
</reference>
<dbReference type="EMBL" id="AMFJ01021624">
    <property type="protein sequence ID" value="EKD66497.1"/>
    <property type="molecule type" value="Genomic_DNA"/>
</dbReference>
<dbReference type="GO" id="GO:0006508">
    <property type="term" value="P:proteolysis"/>
    <property type="evidence" value="ECO:0007669"/>
    <property type="project" value="InterPro"/>
</dbReference>
<evidence type="ECO:0008006" key="2">
    <source>
        <dbReference type="Google" id="ProtNLM"/>
    </source>
</evidence>
<dbReference type="AlphaFoldDB" id="K2AXK7"/>
<dbReference type="InterPro" id="IPR001160">
    <property type="entry name" value="Peptidase_M20C"/>
</dbReference>
<dbReference type="SUPFAM" id="SSF53187">
    <property type="entry name" value="Zn-dependent exopeptidases"/>
    <property type="match status" value="1"/>
</dbReference>
<dbReference type="GO" id="GO:0070573">
    <property type="term" value="F:metallodipeptidase activity"/>
    <property type="evidence" value="ECO:0007669"/>
    <property type="project" value="TreeGrafter"/>
</dbReference>
<protein>
    <recommendedName>
        <fullName evidence="2">Aminoacyl-histidine dipeptidase</fullName>
    </recommendedName>
</protein>
<dbReference type="NCBIfam" id="TIGR01893">
    <property type="entry name" value="aa-his-dipept"/>
    <property type="match status" value="1"/>
</dbReference>
<dbReference type="PIRSF" id="PIRSF016599">
    <property type="entry name" value="Xaa-His_dipept"/>
    <property type="match status" value="1"/>
</dbReference>
<name>K2AXK7_9BACT</name>
<gene>
    <name evidence="1" type="ORF">ACD_49C00038G0031</name>
</gene>